<evidence type="ECO:0000256" key="1">
    <source>
        <dbReference type="SAM" id="MobiDB-lite"/>
    </source>
</evidence>
<feature type="region of interest" description="Disordered" evidence="1">
    <location>
        <begin position="1"/>
        <end position="56"/>
    </location>
</feature>
<comment type="caution">
    <text evidence="2">The sequence shown here is derived from an EMBL/GenBank/DDBJ whole genome shotgun (WGS) entry which is preliminary data.</text>
</comment>
<keyword evidence="3" id="KW-1185">Reference proteome</keyword>
<feature type="compositionally biased region" description="Polar residues" evidence="1">
    <location>
        <begin position="12"/>
        <end position="21"/>
    </location>
</feature>
<accession>A0AAD4BBS5</accession>
<feature type="compositionally biased region" description="Basic residues" evidence="1">
    <location>
        <begin position="1"/>
        <end position="11"/>
    </location>
</feature>
<dbReference type="AlphaFoldDB" id="A0AAD4BBS5"/>
<name>A0AAD4BBS5_BOLED</name>
<reference evidence="2" key="1">
    <citation type="submission" date="2019-10" db="EMBL/GenBank/DDBJ databases">
        <authorList>
            <consortium name="DOE Joint Genome Institute"/>
            <person name="Kuo A."/>
            <person name="Miyauchi S."/>
            <person name="Kiss E."/>
            <person name="Drula E."/>
            <person name="Kohler A."/>
            <person name="Sanchez-Garcia M."/>
            <person name="Andreopoulos B."/>
            <person name="Barry K.W."/>
            <person name="Bonito G."/>
            <person name="Buee M."/>
            <person name="Carver A."/>
            <person name="Chen C."/>
            <person name="Cichocki N."/>
            <person name="Clum A."/>
            <person name="Culley D."/>
            <person name="Crous P.W."/>
            <person name="Fauchery L."/>
            <person name="Girlanda M."/>
            <person name="Hayes R."/>
            <person name="Keri Z."/>
            <person name="LaButti K."/>
            <person name="Lipzen A."/>
            <person name="Lombard V."/>
            <person name="Magnuson J."/>
            <person name="Maillard F."/>
            <person name="Morin E."/>
            <person name="Murat C."/>
            <person name="Nolan M."/>
            <person name="Ohm R."/>
            <person name="Pangilinan J."/>
            <person name="Pereira M."/>
            <person name="Perotto S."/>
            <person name="Peter M."/>
            <person name="Riley R."/>
            <person name="Sitrit Y."/>
            <person name="Stielow B."/>
            <person name="Szollosi G."/>
            <person name="Zifcakova L."/>
            <person name="Stursova M."/>
            <person name="Spatafora J.W."/>
            <person name="Tedersoo L."/>
            <person name="Vaario L.-M."/>
            <person name="Yamada A."/>
            <person name="Yan M."/>
            <person name="Wang P."/>
            <person name="Xu J."/>
            <person name="Bruns T."/>
            <person name="Baldrian P."/>
            <person name="Vilgalys R."/>
            <person name="Henrissat B."/>
            <person name="Grigoriev I.V."/>
            <person name="Hibbett D."/>
            <person name="Nagy L.G."/>
            <person name="Martin F.M."/>
        </authorList>
    </citation>
    <scope>NUCLEOTIDE SEQUENCE</scope>
    <source>
        <strain evidence="2">BED1</strain>
    </source>
</reference>
<evidence type="ECO:0000313" key="2">
    <source>
        <dbReference type="EMBL" id="KAF8416390.1"/>
    </source>
</evidence>
<gene>
    <name evidence="2" type="ORF">L210DRAFT_866236</name>
</gene>
<evidence type="ECO:0000313" key="3">
    <source>
        <dbReference type="Proteomes" id="UP001194468"/>
    </source>
</evidence>
<organism evidence="2 3">
    <name type="scientific">Boletus edulis BED1</name>
    <dbReference type="NCBI Taxonomy" id="1328754"/>
    <lineage>
        <taxon>Eukaryota</taxon>
        <taxon>Fungi</taxon>
        <taxon>Dikarya</taxon>
        <taxon>Basidiomycota</taxon>
        <taxon>Agaricomycotina</taxon>
        <taxon>Agaricomycetes</taxon>
        <taxon>Agaricomycetidae</taxon>
        <taxon>Boletales</taxon>
        <taxon>Boletineae</taxon>
        <taxon>Boletaceae</taxon>
        <taxon>Boletoideae</taxon>
        <taxon>Boletus</taxon>
    </lineage>
</organism>
<reference evidence="2" key="2">
    <citation type="journal article" date="2020" name="Nat. Commun.">
        <title>Large-scale genome sequencing of mycorrhizal fungi provides insights into the early evolution of symbiotic traits.</title>
        <authorList>
            <person name="Miyauchi S."/>
            <person name="Kiss E."/>
            <person name="Kuo A."/>
            <person name="Drula E."/>
            <person name="Kohler A."/>
            <person name="Sanchez-Garcia M."/>
            <person name="Morin E."/>
            <person name="Andreopoulos B."/>
            <person name="Barry K.W."/>
            <person name="Bonito G."/>
            <person name="Buee M."/>
            <person name="Carver A."/>
            <person name="Chen C."/>
            <person name="Cichocki N."/>
            <person name="Clum A."/>
            <person name="Culley D."/>
            <person name="Crous P.W."/>
            <person name="Fauchery L."/>
            <person name="Girlanda M."/>
            <person name="Hayes R.D."/>
            <person name="Keri Z."/>
            <person name="LaButti K."/>
            <person name="Lipzen A."/>
            <person name="Lombard V."/>
            <person name="Magnuson J."/>
            <person name="Maillard F."/>
            <person name="Murat C."/>
            <person name="Nolan M."/>
            <person name="Ohm R.A."/>
            <person name="Pangilinan J."/>
            <person name="Pereira M.F."/>
            <person name="Perotto S."/>
            <person name="Peter M."/>
            <person name="Pfister S."/>
            <person name="Riley R."/>
            <person name="Sitrit Y."/>
            <person name="Stielow J.B."/>
            <person name="Szollosi G."/>
            <person name="Zifcakova L."/>
            <person name="Stursova M."/>
            <person name="Spatafora J.W."/>
            <person name="Tedersoo L."/>
            <person name="Vaario L.M."/>
            <person name="Yamada A."/>
            <person name="Yan M."/>
            <person name="Wang P."/>
            <person name="Xu J."/>
            <person name="Bruns T."/>
            <person name="Baldrian P."/>
            <person name="Vilgalys R."/>
            <person name="Dunand C."/>
            <person name="Henrissat B."/>
            <person name="Grigoriev I.V."/>
            <person name="Hibbett D."/>
            <person name="Nagy L.G."/>
            <person name="Martin F.M."/>
        </authorList>
    </citation>
    <scope>NUCLEOTIDE SEQUENCE</scope>
    <source>
        <strain evidence="2">BED1</strain>
    </source>
</reference>
<proteinExistence type="predicted"/>
<dbReference type="EMBL" id="WHUW01000259">
    <property type="protein sequence ID" value="KAF8416390.1"/>
    <property type="molecule type" value="Genomic_DNA"/>
</dbReference>
<dbReference type="Proteomes" id="UP001194468">
    <property type="component" value="Unassembled WGS sequence"/>
</dbReference>
<protein>
    <submittedName>
        <fullName evidence="2">Uncharacterized protein</fullName>
    </submittedName>
</protein>
<sequence>MGKSAKLHKRVASTTSSSAPQPKSIAPSAPSVQSAKKRADLKSKAKARSSSKGDVLGGADYVTLMLGGRRKAADEALKLPLAES</sequence>